<protein>
    <recommendedName>
        <fullName evidence="3">HTH CENPB-type domain-containing protein</fullName>
    </recommendedName>
</protein>
<dbReference type="PROSITE" id="PS51253">
    <property type="entry name" value="HTH_CENPB"/>
    <property type="match status" value="2"/>
</dbReference>
<dbReference type="Proteomes" id="UP001634394">
    <property type="component" value="Unassembled WGS sequence"/>
</dbReference>
<keyword evidence="1" id="KW-0238">DNA-binding</keyword>
<feature type="compositionally biased region" description="Polar residues" evidence="2">
    <location>
        <begin position="282"/>
        <end position="302"/>
    </location>
</feature>
<dbReference type="InterPro" id="IPR006600">
    <property type="entry name" value="HTH_CenpB_DNA-bd_dom"/>
</dbReference>
<reference evidence="4 5" key="1">
    <citation type="submission" date="2024-11" db="EMBL/GenBank/DDBJ databases">
        <title>Chromosome-level genome assembly of the freshwater bivalve Anodonta woodiana.</title>
        <authorList>
            <person name="Chen X."/>
        </authorList>
    </citation>
    <scope>NUCLEOTIDE SEQUENCE [LARGE SCALE GENOMIC DNA]</scope>
    <source>
        <strain evidence="4">MN2024</strain>
        <tissue evidence="4">Gills</tissue>
    </source>
</reference>
<dbReference type="EMBL" id="JBJQND010000016">
    <property type="protein sequence ID" value="KAL3847409.1"/>
    <property type="molecule type" value="Genomic_DNA"/>
</dbReference>
<feature type="compositionally biased region" description="Basic and acidic residues" evidence="2">
    <location>
        <begin position="333"/>
        <end position="346"/>
    </location>
</feature>
<feature type="compositionally biased region" description="Basic and acidic residues" evidence="2">
    <location>
        <begin position="594"/>
        <end position="613"/>
    </location>
</feature>
<feature type="region of interest" description="Disordered" evidence="2">
    <location>
        <begin position="253"/>
        <end position="360"/>
    </location>
</feature>
<evidence type="ECO:0000256" key="2">
    <source>
        <dbReference type="SAM" id="MobiDB-lite"/>
    </source>
</evidence>
<sequence>MCAAIGPVKNELLSVDHETLVASSTLRGVGETQKHASDHGPVIFTFRDELHDVEYEASLFSITGTKMNDTQNHAFENGSVTNQVKSELNCTEDKNSCIGRTGRGDESRQNIADVTGSVTNEVKSDLHYSEYENSYIGITDRANEPKQNIVDVTGTELIRVKSELQDTNLETDHIGSPEEVNNVLENHAYENAVGERHNGKKQPCHAEVQTEMEVREIETQTILTCGDLSRFSDEDLKNEIQLRKLLGKRALNTSISHTESSPSKVLKRGPGRPRKDQIETPKLTTDVANTSSQHQGNKFSSKMQKRGPGRPKKDQSEVPKSVSPAANVAKTSRHQEKKLLPTEKLKRGPGRPKKDKVSKTMHHTADVAIIPLQQDKEVSSGSNITVKKFAHISGAAVAVPVLGVADEAVNKPQKELSVSTDADSGVESAVHKPEDTETVCNLTHRSDIPIIKRTIKKISIKEKKQIAEDAKLHGIRPTAAKYRIGKSTVVSWMKADFSSSVKRTKKGSLIGNSRPLTYSPQKEVMILSWILSMREQRQHVTMKMLQNYATSVIKEENPNFRGSRGWASLFFKRHGLLLRERRSQSQKLRKKEKTHREFPENEKQRMETGRPKEGQGQAPEISQPAEDAVNIPLQQDKERSSNSILTVTNVANTSSIDTLVHVPRVADKIDHNGSNKDFSASSALDPVSDEADDTADVKCVIQFSDIPVVRGKYRKMDLDEKFKIVEEAKLHGIRPTAAKYSLTPSTLGNWMKIDFSSTAMRTKDGSLLRSGRPLTYSPQKEVMILSWIHSMREQGQYVTLKMLQNYAASVIQDENPSFQGTTGWASWFLKRHGLALKDTKSKKKKPS</sequence>
<proteinExistence type="predicted"/>
<feature type="compositionally biased region" description="Basic residues" evidence="2">
    <location>
        <begin position="347"/>
        <end position="360"/>
    </location>
</feature>
<dbReference type="Gene3D" id="1.10.10.60">
    <property type="entry name" value="Homeodomain-like"/>
    <property type="match status" value="1"/>
</dbReference>
<dbReference type="SMART" id="SM00384">
    <property type="entry name" value="AT_hook"/>
    <property type="match status" value="3"/>
</dbReference>
<dbReference type="Pfam" id="PF03221">
    <property type="entry name" value="HTH_Tnp_Tc5"/>
    <property type="match status" value="2"/>
</dbReference>
<organism evidence="4 5">
    <name type="scientific">Sinanodonta woodiana</name>
    <name type="common">Chinese pond mussel</name>
    <name type="synonym">Anodonta woodiana</name>
    <dbReference type="NCBI Taxonomy" id="1069815"/>
    <lineage>
        <taxon>Eukaryota</taxon>
        <taxon>Metazoa</taxon>
        <taxon>Spiralia</taxon>
        <taxon>Lophotrochozoa</taxon>
        <taxon>Mollusca</taxon>
        <taxon>Bivalvia</taxon>
        <taxon>Autobranchia</taxon>
        <taxon>Heteroconchia</taxon>
        <taxon>Palaeoheterodonta</taxon>
        <taxon>Unionida</taxon>
        <taxon>Unionoidea</taxon>
        <taxon>Unionidae</taxon>
        <taxon>Unioninae</taxon>
        <taxon>Sinanodonta</taxon>
    </lineage>
</organism>
<comment type="caution">
    <text evidence="4">The sequence shown here is derived from an EMBL/GenBank/DDBJ whole genome shotgun (WGS) entry which is preliminary data.</text>
</comment>
<dbReference type="InterPro" id="IPR017956">
    <property type="entry name" value="AT_hook_DNA-bd_motif"/>
</dbReference>
<feature type="domain" description="HTH CENPB-type" evidence="3">
    <location>
        <begin position="510"/>
        <end position="580"/>
    </location>
</feature>
<keyword evidence="5" id="KW-1185">Reference proteome</keyword>
<dbReference type="SMART" id="SM00674">
    <property type="entry name" value="CENPB"/>
    <property type="match status" value="2"/>
</dbReference>
<accession>A0ABD3UD27</accession>
<dbReference type="SUPFAM" id="SSF46689">
    <property type="entry name" value="Homeodomain-like"/>
    <property type="match status" value="2"/>
</dbReference>
<evidence type="ECO:0000259" key="3">
    <source>
        <dbReference type="PROSITE" id="PS51253"/>
    </source>
</evidence>
<dbReference type="PRINTS" id="PR00929">
    <property type="entry name" value="ATHOOK"/>
</dbReference>
<feature type="domain" description="HTH CENPB-type" evidence="3">
    <location>
        <begin position="768"/>
        <end position="838"/>
    </location>
</feature>
<feature type="compositionally biased region" description="Polar residues" evidence="2">
    <location>
        <begin position="253"/>
        <end position="263"/>
    </location>
</feature>
<gene>
    <name evidence="4" type="ORF">ACJMK2_018322</name>
</gene>
<dbReference type="AlphaFoldDB" id="A0ABD3UD27"/>
<name>A0ABD3UD27_SINWO</name>
<feature type="region of interest" description="Disordered" evidence="2">
    <location>
        <begin position="581"/>
        <end position="625"/>
    </location>
</feature>
<dbReference type="GO" id="GO:0003677">
    <property type="term" value="F:DNA binding"/>
    <property type="evidence" value="ECO:0007669"/>
    <property type="project" value="UniProtKB-KW"/>
</dbReference>
<dbReference type="InterPro" id="IPR009057">
    <property type="entry name" value="Homeodomain-like_sf"/>
</dbReference>
<evidence type="ECO:0000313" key="5">
    <source>
        <dbReference type="Proteomes" id="UP001634394"/>
    </source>
</evidence>
<evidence type="ECO:0000313" key="4">
    <source>
        <dbReference type="EMBL" id="KAL3847409.1"/>
    </source>
</evidence>
<evidence type="ECO:0000256" key="1">
    <source>
        <dbReference type="ARBA" id="ARBA00023125"/>
    </source>
</evidence>